<keyword evidence="3" id="KW-1185">Reference proteome</keyword>
<evidence type="ECO:0000259" key="1">
    <source>
        <dbReference type="Pfam" id="PF25097"/>
    </source>
</evidence>
<comment type="caution">
    <text evidence="2">The sequence shown here is derived from an EMBL/GenBank/DDBJ whole genome shotgun (WGS) entry which is preliminary data.</text>
</comment>
<evidence type="ECO:0000313" key="3">
    <source>
        <dbReference type="Proteomes" id="UP001372338"/>
    </source>
</evidence>
<evidence type="ECO:0000313" key="2">
    <source>
        <dbReference type="EMBL" id="KAK7267703.1"/>
    </source>
</evidence>
<sequence length="113" mass="12462">MTTGRTFILRSGFPFFTVAITMSPMQAEGNESHIAQLQVSKLLLKLTEQAVTDKVVISEVLEIILRCVSRDEAALAVAQKVFKGLYDNASNCIHVGAHLGILIEIRDVCKLKF</sequence>
<feature type="domain" description="CCR4-NOT transcription complex subunit 1-like NOT1 connector" evidence="1">
    <location>
        <begin position="57"/>
        <end position="108"/>
    </location>
</feature>
<dbReference type="AlphaFoldDB" id="A0AAN9F5E8"/>
<gene>
    <name evidence="2" type="ORF">RIF29_20381</name>
</gene>
<organism evidence="2 3">
    <name type="scientific">Crotalaria pallida</name>
    <name type="common">Smooth rattlebox</name>
    <name type="synonym">Crotalaria striata</name>
    <dbReference type="NCBI Taxonomy" id="3830"/>
    <lineage>
        <taxon>Eukaryota</taxon>
        <taxon>Viridiplantae</taxon>
        <taxon>Streptophyta</taxon>
        <taxon>Embryophyta</taxon>
        <taxon>Tracheophyta</taxon>
        <taxon>Spermatophyta</taxon>
        <taxon>Magnoliopsida</taxon>
        <taxon>eudicotyledons</taxon>
        <taxon>Gunneridae</taxon>
        <taxon>Pentapetalae</taxon>
        <taxon>rosids</taxon>
        <taxon>fabids</taxon>
        <taxon>Fabales</taxon>
        <taxon>Fabaceae</taxon>
        <taxon>Papilionoideae</taxon>
        <taxon>50 kb inversion clade</taxon>
        <taxon>genistoids sensu lato</taxon>
        <taxon>core genistoids</taxon>
        <taxon>Crotalarieae</taxon>
        <taxon>Crotalaria</taxon>
    </lineage>
</organism>
<proteinExistence type="predicted"/>
<dbReference type="EMBL" id="JAYWIO010000004">
    <property type="protein sequence ID" value="KAK7267703.1"/>
    <property type="molecule type" value="Genomic_DNA"/>
</dbReference>
<reference evidence="2 3" key="1">
    <citation type="submission" date="2024-01" db="EMBL/GenBank/DDBJ databases">
        <title>The genomes of 5 underutilized Papilionoideae crops provide insights into root nodulation and disease resistanc.</title>
        <authorList>
            <person name="Yuan L."/>
        </authorList>
    </citation>
    <scope>NUCLEOTIDE SEQUENCE [LARGE SCALE GENOMIC DNA]</scope>
    <source>
        <strain evidence="2">ZHUSHIDOU_FW_LH</strain>
        <tissue evidence="2">Leaf</tissue>
    </source>
</reference>
<dbReference type="Pfam" id="PF25097">
    <property type="entry name" value="ARM_Cnot1"/>
    <property type="match status" value="1"/>
</dbReference>
<accession>A0AAN9F5E8</accession>
<dbReference type="InterPro" id="IPR055454">
    <property type="entry name" value="CNOT1-like_NOT1_connector"/>
</dbReference>
<dbReference type="Proteomes" id="UP001372338">
    <property type="component" value="Unassembled WGS sequence"/>
</dbReference>
<name>A0AAN9F5E8_CROPI</name>
<protein>
    <recommendedName>
        <fullName evidence="1">CCR4-NOT transcription complex subunit 1-like NOT1 connector domain-containing protein</fullName>
    </recommendedName>
</protein>